<feature type="signal peptide" evidence="5">
    <location>
        <begin position="1"/>
        <end position="32"/>
    </location>
</feature>
<evidence type="ECO:0000259" key="6">
    <source>
        <dbReference type="SMART" id="SM00849"/>
    </source>
</evidence>
<keyword evidence="4" id="KW-0862">Zinc</keyword>
<protein>
    <submittedName>
        <fullName evidence="7">MBL fold metallo-hydrolase</fullName>
    </submittedName>
</protein>
<dbReference type="SMART" id="SM00849">
    <property type="entry name" value="Lactamase_B"/>
    <property type="match status" value="1"/>
</dbReference>
<dbReference type="PANTHER" id="PTHR42978:SF6">
    <property type="entry name" value="QUORUM-QUENCHING LACTONASE YTNP-RELATED"/>
    <property type="match status" value="1"/>
</dbReference>
<evidence type="ECO:0000256" key="5">
    <source>
        <dbReference type="SAM" id="SignalP"/>
    </source>
</evidence>
<proteinExistence type="inferred from homology"/>
<feature type="domain" description="Metallo-beta-lactamase" evidence="6">
    <location>
        <begin position="96"/>
        <end position="306"/>
    </location>
</feature>
<gene>
    <name evidence="7" type="ORF">JMJ56_23060</name>
</gene>
<dbReference type="RefSeq" id="WP_202834124.1">
    <property type="nucleotide sequence ID" value="NZ_JAETWB010000018.1"/>
</dbReference>
<evidence type="ECO:0000256" key="3">
    <source>
        <dbReference type="ARBA" id="ARBA00022801"/>
    </source>
</evidence>
<dbReference type="InterPro" id="IPR036866">
    <property type="entry name" value="RibonucZ/Hydroxyglut_hydro"/>
</dbReference>
<dbReference type="PROSITE" id="PS51318">
    <property type="entry name" value="TAT"/>
    <property type="match status" value="1"/>
</dbReference>
<accession>A0ABS1U890</accession>
<evidence type="ECO:0000313" key="7">
    <source>
        <dbReference type="EMBL" id="MBL6080898.1"/>
    </source>
</evidence>
<dbReference type="InterPro" id="IPR001279">
    <property type="entry name" value="Metallo-B-lactamas"/>
</dbReference>
<keyword evidence="5" id="KW-0732">Signal</keyword>
<keyword evidence="2" id="KW-0479">Metal-binding</keyword>
<dbReference type="Pfam" id="PF00753">
    <property type="entry name" value="Lactamase_B"/>
    <property type="match status" value="1"/>
</dbReference>
<dbReference type="Proteomes" id="UP000660885">
    <property type="component" value="Unassembled WGS sequence"/>
</dbReference>
<dbReference type="SUPFAM" id="SSF56281">
    <property type="entry name" value="Metallo-hydrolase/oxidoreductase"/>
    <property type="match status" value="1"/>
</dbReference>
<sequence>MIQISRRALLGAAAATLAAPALVTTAVTEARAAAPFRNDLPPAWYRFKLGSYELTIISDGRLPLGKPEPAFPASPPEEIRNLLTGSFLDPASATLEQNALVLNTGRQLILFDTGMGESMGAASQMFGPTTGKLLANMKAAGIDPAQIDMVVLTHAHCDHCWALVDAEGRRNFPNAQVAVSETDLRFWTDDANKKGPDFMVPFIDGAKKNLSAYRDRMVMVQDGKEVAPGVTAFATPGHTMGHMVYFISDGNKTVVNTGDLAHHQVLLLKKPLWEFAFDTDPKLSAQSRLRMLTRLAADKHPVISYHFPWPGLGHVARAGEGFEWYAEPMNLTTL</sequence>
<comment type="caution">
    <text evidence="7">The sequence shown here is derived from an EMBL/GenBank/DDBJ whole genome shotgun (WGS) entry which is preliminary data.</text>
</comment>
<feature type="chain" id="PRO_5045480642" evidence="5">
    <location>
        <begin position="33"/>
        <end position="334"/>
    </location>
</feature>
<evidence type="ECO:0000256" key="2">
    <source>
        <dbReference type="ARBA" id="ARBA00022723"/>
    </source>
</evidence>
<dbReference type="CDD" id="cd07720">
    <property type="entry name" value="OPHC2-like_MBL-fold"/>
    <property type="match status" value="1"/>
</dbReference>
<dbReference type="InterPro" id="IPR051013">
    <property type="entry name" value="MBL_superfamily_lactonases"/>
</dbReference>
<dbReference type="EMBL" id="JAETWB010000018">
    <property type="protein sequence ID" value="MBL6080898.1"/>
    <property type="molecule type" value="Genomic_DNA"/>
</dbReference>
<dbReference type="Gene3D" id="3.60.15.10">
    <property type="entry name" value="Ribonuclease Z/Hydroxyacylglutathione hydrolase-like"/>
    <property type="match status" value="1"/>
</dbReference>
<name>A0ABS1U890_9PROT</name>
<keyword evidence="3" id="KW-0378">Hydrolase</keyword>
<evidence type="ECO:0000256" key="4">
    <source>
        <dbReference type="ARBA" id="ARBA00022833"/>
    </source>
</evidence>
<keyword evidence="8" id="KW-1185">Reference proteome</keyword>
<comment type="similarity">
    <text evidence="1">Belongs to the metallo-beta-lactamase superfamily.</text>
</comment>
<organism evidence="7 8">
    <name type="scientific">Belnapia arida</name>
    <dbReference type="NCBI Taxonomy" id="2804533"/>
    <lineage>
        <taxon>Bacteria</taxon>
        <taxon>Pseudomonadati</taxon>
        <taxon>Pseudomonadota</taxon>
        <taxon>Alphaproteobacteria</taxon>
        <taxon>Acetobacterales</taxon>
        <taxon>Roseomonadaceae</taxon>
        <taxon>Belnapia</taxon>
    </lineage>
</organism>
<dbReference type="PANTHER" id="PTHR42978">
    <property type="entry name" value="QUORUM-QUENCHING LACTONASE YTNP-RELATED-RELATED"/>
    <property type="match status" value="1"/>
</dbReference>
<evidence type="ECO:0000313" key="8">
    <source>
        <dbReference type="Proteomes" id="UP000660885"/>
    </source>
</evidence>
<dbReference type="InterPro" id="IPR006311">
    <property type="entry name" value="TAT_signal"/>
</dbReference>
<evidence type="ECO:0000256" key="1">
    <source>
        <dbReference type="ARBA" id="ARBA00007749"/>
    </source>
</evidence>
<reference evidence="7 8" key="1">
    <citation type="submission" date="2021-01" db="EMBL/GenBank/DDBJ databases">
        <title>Belnapia mucosa sp. nov. and Belnapia arida sp. nov., isolated from the Tabernas Desert (Almeria, Spain).</title>
        <authorList>
            <person name="Molina-Menor E."/>
            <person name="Vidal-Verdu A."/>
            <person name="Calonge A."/>
            <person name="Satari L."/>
            <person name="Pereto J."/>
            <person name="Porcar M."/>
        </authorList>
    </citation>
    <scope>NUCLEOTIDE SEQUENCE [LARGE SCALE GENOMIC DNA]</scope>
    <source>
        <strain evidence="7 8">T18</strain>
    </source>
</reference>